<dbReference type="Proteomes" id="UP000270678">
    <property type="component" value="Chromosome"/>
</dbReference>
<evidence type="ECO:0000313" key="8">
    <source>
        <dbReference type="EMBL" id="AZS16355.1"/>
    </source>
</evidence>
<dbReference type="Pfam" id="PF04055">
    <property type="entry name" value="Radical_SAM"/>
    <property type="match status" value="1"/>
</dbReference>
<dbReference type="KEGG" id="plut:EI981_19150"/>
<keyword evidence="2" id="KW-0004">4Fe-4S</keyword>
<dbReference type="Pfam" id="PF13186">
    <property type="entry name" value="SPASM"/>
    <property type="match status" value="1"/>
</dbReference>
<keyword evidence="6" id="KW-0411">Iron-sulfur</keyword>
<dbReference type="InterPro" id="IPR006638">
    <property type="entry name" value="Elp3/MiaA/NifB-like_rSAM"/>
</dbReference>
<proteinExistence type="predicted"/>
<dbReference type="NCBIfam" id="TIGR04085">
    <property type="entry name" value="rSAM_more_4Fe4S"/>
    <property type="match status" value="1"/>
</dbReference>
<dbReference type="InterPro" id="IPR007197">
    <property type="entry name" value="rSAM"/>
</dbReference>
<dbReference type="SUPFAM" id="SSF102114">
    <property type="entry name" value="Radical SAM enzymes"/>
    <property type="match status" value="1"/>
</dbReference>
<dbReference type="SFLD" id="SFLDG01386">
    <property type="entry name" value="main_SPASM_domain-containing"/>
    <property type="match status" value="1"/>
</dbReference>
<dbReference type="CDD" id="cd01335">
    <property type="entry name" value="Radical_SAM"/>
    <property type="match status" value="1"/>
</dbReference>
<dbReference type="InterPro" id="IPR050377">
    <property type="entry name" value="Radical_SAM_PqqE_MftC-like"/>
</dbReference>
<evidence type="ECO:0000313" key="9">
    <source>
        <dbReference type="Proteomes" id="UP000270678"/>
    </source>
</evidence>
<dbReference type="PANTHER" id="PTHR11228">
    <property type="entry name" value="RADICAL SAM DOMAIN PROTEIN"/>
    <property type="match status" value="1"/>
</dbReference>
<comment type="cofactor">
    <cofactor evidence="1">
        <name>[4Fe-4S] cluster</name>
        <dbReference type="ChEBI" id="CHEBI:49883"/>
    </cofactor>
</comment>
<dbReference type="Gene3D" id="3.20.20.70">
    <property type="entry name" value="Aldolase class I"/>
    <property type="match status" value="1"/>
</dbReference>
<dbReference type="PANTHER" id="PTHR11228:SF7">
    <property type="entry name" value="PQQA PEPTIDE CYCLASE"/>
    <property type="match status" value="1"/>
</dbReference>
<dbReference type="InterPro" id="IPR058240">
    <property type="entry name" value="rSAM_sf"/>
</dbReference>
<keyword evidence="4" id="KW-0479">Metal-binding</keyword>
<evidence type="ECO:0000256" key="1">
    <source>
        <dbReference type="ARBA" id="ARBA00001966"/>
    </source>
</evidence>
<evidence type="ECO:0000256" key="6">
    <source>
        <dbReference type="ARBA" id="ARBA00023014"/>
    </source>
</evidence>
<dbReference type="SMART" id="SM00729">
    <property type="entry name" value="Elp3"/>
    <property type="match status" value="1"/>
</dbReference>
<organism evidence="8 9">
    <name type="scientific">Paenibacillus lutimineralis</name>
    <dbReference type="NCBI Taxonomy" id="2707005"/>
    <lineage>
        <taxon>Bacteria</taxon>
        <taxon>Bacillati</taxon>
        <taxon>Bacillota</taxon>
        <taxon>Bacilli</taxon>
        <taxon>Bacillales</taxon>
        <taxon>Paenibacillaceae</taxon>
        <taxon>Paenibacillus</taxon>
    </lineage>
</organism>
<dbReference type="InterPro" id="IPR017200">
    <property type="entry name" value="PqqE-like"/>
</dbReference>
<dbReference type="InterPro" id="IPR013785">
    <property type="entry name" value="Aldolase_TIM"/>
</dbReference>
<dbReference type="EMBL" id="CP034346">
    <property type="protein sequence ID" value="AZS16355.1"/>
    <property type="molecule type" value="Genomic_DNA"/>
</dbReference>
<evidence type="ECO:0000256" key="3">
    <source>
        <dbReference type="ARBA" id="ARBA00022691"/>
    </source>
</evidence>
<sequence length="371" mass="42109">MNVMKLTEIDLYLTEKCNLHCPFCSIEANNRHPSAMSLEKIFDIISEAKKLGLEELHLTGGEPSLRPDLEEIIRFAAKQGLNIRLITNGSIMNQEKLQRLYDAGLRSLMISIDGYEDYHNRVRGKGVYAKAMKLIESSLLLDDFTLRVNSVAWKDNEREIVELARLFNRMGIHIYSIFLGSPLGFGTDAKANVFEAREWQRFSNHLQEIVNKEIFTMQVVIEKGFIFNDEISLEGTLKGRGVGCYDIAGHFDYFLIRGNGDVYPCVFYSNDAPPIGNLHQDNLQALLQRYTTDSFYKAVGRVPEECTSCYLMGTCKGGCRGYAQIYKGDWNRADPRCHLKKTEEYIPVCPIMKKNLNTGKIGGSSEQALKK</sequence>
<evidence type="ECO:0000256" key="2">
    <source>
        <dbReference type="ARBA" id="ARBA00022485"/>
    </source>
</evidence>
<accession>A0A3S9V183</accession>
<evidence type="ECO:0000256" key="4">
    <source>
        <dbReference type="ARBA" id="ARBA00022723"/>
    </source>
</evidence>
<dbReference type="GO" id="GO:0003824">
    <property type="term" value="F:catalytic activity"/>
    <property type="evidence" value="ECO:0007669"/>
    <property type="project" value="InterPro"/>
</dbReference>
<dbReference type="OrthoDB" id="9782387at2"/>
<dbReference type="InterPro" id="IPR023885">
    <property type="entry name" value="4Fe4S-binding_SPASM_dom"/>
</dbReference>
<dbReference type="SFLD" id="SFLDG01067">
    <property type="entry name" value="SPASM/twitch_domain_containing"/>
    <property type="match status" value="1"/>
</dbReference>
<evidence type="ECO:0000259" key="7">
    <source>
        <dbReference type="PROSITE" id="PS51918"/>
    </source>
</evidence>
<dbReference type="GO" id="GO:0046872">
    <property type="term" value="F:metal ion binding"/>
    <property type="evidence" value="ECO:0007669"/>
    <property type="project" value="UniProtKB-KW"/>
</dbReference>
<gene>
    <name evidence="8" type="ORF">EI981_19150</name>
</gene>
<feature type="domain" description="Radical SAM core" evidence="7">
    <location>
        <begin position="3"/>
        <end position="213"/>
    </location>
</feature>
<keyword evidence="3" id="KW-0949">S-adenosyl-L-methionine</keyword>
<name>A0A3S9V183_9BACL</name>
<keyword evidence="9" id="KW-1185">Reference proteome</keyword>
<evidence type="ECO:0000256" key="5">
    <source>
        <dbReference type="ARBA" id="ARBA00023004"/>
    </source>
</evidence>
<dbReference type="AlphaFoldDB" id="A0A3S9V183"/>
<dbReference type="PIRSF" id="PIRSF037420">
    <property type="entry name" value="PQQ_syn_pqqE"/>
    <property type="match status" value="1"/>
</dbReference>
<reference evidence="9" key="1">
    <citation type="submission" date="2018-12" db="EMBL/GenBank/DDBJ databases">
        <title>Complete genome sequence of Paenibacillus sp. MBLB1234.</title>
        <authorList>
            <person name="Nam Y.-D."/>
            <person name="Kang J."/>
            <person name="Chung W.-H."/>
            <person name="Park Y.S."/>
        </authorList>
    </citation>
    <scope>NUCLEOTIDE SEQUENCE [LARGE SCALE GENOMIC DNA]</scope>
    <source>
        <strain evidence="9">MBLB1234</strain>
    </source>
</reference>
<keyword evidence="5" id="KW-0408">Iron</keyword>
<dbReference type="SFLD" id="SFLDS00029">
    <property type="entry name" value="Radical_SAM"/>
    <property type="match status" value="1"/>
</dbReference>
<dbReference type="PROSITE" id="PS51918">
    <property type="entry name" value="RADICAL_SAM"/>
    <property type="match status" value="1"/>
</dbReference>
<protein>
    <submittedName>
        <fullName evidence="8">Radical SAM protein</fullName>
    </submittedName>
</protein>
<dbReference type="GO" id="GO:0051539">
    <property type="term" value="F:4 iron, 4 sulfur cluster binding"/>
    <property type="evidence" value="ECO:0007669"/>
    <property type="project" value="UniProtKB-KW"/>
</dbReference>